<sequence length="124" mass="14045">MPSARAPENAHFKDFDLKSAKKDFVDFVCLSVEQRGNLVVFSGCFRIAERKVVGKFSRNRRFSPQDPSPKTTEDVGIQASSIRLRVEFEKQTLYPFYAALRSFAPQTGLLESSTQRKRNSGPIL</sequence>
<proteinExistence type="predicted"/>
<protein>
    <submittedName>
        <fullName evidence="1">Uncharacterized protein</fullName>
    </submittedName>
</protein>
<dbReference type="Proteomes" id="UP000030645">
    <property type="component" value="Unassembled WGS sequence"/>
</dbReference>
<reference evidence="2" key="1">
    <citation type="submission" date="2013-01" db="EMBL/GenBank/DDBJ databases">
        <title>Draft Genome Sequence of a Mulberry Tree, Morus notabilis C.K. Schneid.</title>
        <authorList>
            <person name="He N."/>
            <person name="Zhao S."/>
        </authorList>
    </citation>
    <scope>NUCLEOTIDE SEQUENCE</scope>
</reference>
<dbReference type="AlphaFoldDB" id="W9S7L8"/>
<dbReference type="EMBL" id="KE345789">
    <property type="protein sequence ID" value="EXC16169.1"/>
    <property type="molecule type" value="Genomic_DNA"/>
</dbReference>
<organism evidence="1 2">
    <name type="scientific">Morus notabilis</name>
    <dbReference type="NCBI Taxonomy" id="981085"/>
    <lineage>
        <taxon>Eukaryota</taxon>
        <taxon>Viridiplantae</taxon>
        <taxon>Streptophyta</taxon>
        <taxon>Embryophyta</taxon>
        <taxon>Tracheophyta</taxon>
        <taxon>Spermatophyta</taxon>
        <taxon>Magnoliopsida</taxon>
        <taxon>eudicotyledons</taxon>
        <taxon>Gunneridae</taxon>
        <taxon>Pentapetalae</taxon>
        <taxon>rosids</taxon>
        <taxon>fabids</taxon>
        <taxon>Rosales</taxon>
        <taxon>Moraceae</taxon>
        <taxon>Moreae</taxon>
        <taxon>Morus</taxon>
    </lineage>
</organism>
<name>W9S7L8_9ROSA</name>
<keyword evidence="2" id="KW-1185">Reference proteome</keyword>
<gene>
    <name evidence="1" type="ORF">L484_024337</name>
</gene>
<evidence type="ECO:0000313" key="2">
    <source>
        <dbReference type="Proteomes" id="UP000030645"/>
    </source>
</evidence>
<evidence type="ECO:0000313" key="1">
    <source>
        <dbReference type="EMBL" id="EXC16169.1"/>
    </source>
</evidence>
<accession>W9S7L8</accession>